<feature type="transmembrane region" description="Helical" evidence="1">
    <location>
        <begin position="125"/>
        <end position="144"/>
    </location>
</feature>
<reference evidence="2 3" key="1">
    <citation type="journal article" date="2007" name="Int. J. Syst. Evol. Microbiol.">
        <title>Paenibacillus ginsengarvi sp. nov., isolated from soil from ginseng cultivation.</title>
        <authorList>
            <person name="Yoon M.H."/>
            <person name="Ten L.N."/>
            <person name="Im W.T."/>
        </authorList>
    </citation>
    <scope>NUCLEOTIDE SEQUENCE [LARGE SCALE GENOMIC DNA]</scope>
    <source>
        <strain evidence="2 3">KCTC 13059</strain>
    </source>
</reference>
<accession>A0A3B0AW46</accession>
<keyword evidence="3" id="KW-1185">Reference proteome</keyword>
<dbReference type="Proteomes" id="UP000282311">
    <property type="component" value="Unassembled WGS sequence"/>
</dbReference>
<protein>
    <submittedName>
        <fullName evidence="2">Uncharacterized protein</fullName>
    </submittedName>
</protein>
<name>A0A3B0AW46_9BACL</name>
<dbReference type="EMBL" id="RBAH01000041">
    <property type="protein sequence ID" value="RKN64610.1"/>
    <property type="molecule type" value="Genomic_DNA"/>
</dbReference>
<sequence length="156" mass="17390">MYDQEKKTVASLLASLIVLIAYVLYSYARIRERGADLESNLTWWAGVILVFIGIGIVVYSIILIVFRILNAIVIQARKEEDDSTDVLDEMDRRIMLIATKNGFIVVNAGFIAALVTLVLDMPSAVMLNIVFLSFLAGAMVEGFWKLLLYRRGIGNG</sequence>
<organism evidence="2 3">
    <name type="scientific">Paenibacillus ginsengarvi</name>
    <dbReference type="NCBI Taxonomy" id="400777"/>
    <lineage>
        <taxon>Bacteria</taxon>
        <taxon>Bacillati</taxon>
        <taxon>Bacillota</taxon>
        <taxon>Bacilli</taxon>
        <taxon>Bacillales</taxon>
        <taxon>Paenibacillaceae</taxon>
        <taxon>Paenibacillus</taxon>
    </lineage>
</organism>
<gene>
    <name evidence="2" type="ORF">D7M11_33740</name>
</gene>
<evidence type="ECO:0000313" key="3">
    <source>
        <dbReference type="Proteomes" id="UP000282311"/>
    </source>
</evidence>
<feature type="transmembrane region" description="Helical" evidence="1">
    <location>
        <begin position="42"/>
        <end position="69"/>
    </location>
</feature>
<feature type="transmembrane region" description="Helical" evidence="1">
    <location>
        <begin position="102"/>
        <end position="119"/>
    </location>
</feature>
<proteinExistence type="predicted"/>
<keyword evidence="1" id="KW-1133">Transmembrane helix</keyword>
<comment type="caution">
    <text evidence="2">The sequence shown here is derived from an EMBL/GenBank/DDBJ whole genome shotgun (WGS) entry which is preliminary data.</text>
</comment>
<keyword evidence="1" id="KW-0812">Transmembrane</keyword>
<dbReference type="OrthoDB" id="2191398at2"/>
<dbReference type="RefSeq" id="WP_120751678.1">
    <property type="nucleotide sequence ID" value="NZ_RBAH01000041.1"/>
</dbReference>
<dbReference type="AlphaFoldDB" id="A0A3B0AW46"/>
<feature type="transmembrane region" description="Helical" evidence="1">
    <location>
        <begin position="12"/>
        <end position="30"/>
    </location>
</feature>
<evidence type="ECO:0000256" key="1">
    <source>
        <dbReference type="SAM" id="Phobius"/>
    </source>
</evidence>
<evidence type="ECO:0000313" key="2">
    <source>
        <dbReference type="EMBL" id="RKN64610.1"/>
    </source>
</evidence>
<keyword evidence="1" id="KW-0472">Membrane</keyword>